<protein>
    <recommendedName>
        <fullName evidence="5">L6202.3-like protein</fullName>
    </recommendedName>
</protein>
<accession>A0A836GW67</accession>
<feature type="region of interest" description="Disordered" evidence="2">
    <location>
        <begin position="994"/>
        <end position="1027"/>
    </location>
</feature>
<dbReference type="GeneID" id="94167931"/>
<feature type="coiled-coil region" evidence="1">
    <location>
        <begin position="300"/>
        <end position="334"/>
    </location>
</feature>
<dbReference type="AlphaFoldDB" id="A0A836GW67"/>
<proteinExistence type="predicted"/>
<comment type="caution">
    <text evidence="3">The sequence shown here is derived from an EMBL/GenBank/DDBJ whole genome shotgun (WGS) entry which is preliminary data.</text>
</comment>
<feature type="region of interest" description="Disordered" evidence="2">
    <location>
        <begin position="102"/>
        <end position="170"/>
    </location>
</feature>
<feature type="compositionally biased region" description="Polar residues" evidence="2">
    <location>
        <begin position="105"/>
        <end position="114"/>
    </location>
</feature>
<gene>
    <name evidence="3" type="ORF">CUR178_00640</name>
</gene>
<dbReference type="RefSeq" id="XP_067688524.1">
    <property type="nucleotide sequence ID" value="XM_067832421.1"/>
</dbReference>
<reference evidence="3 4" key="1">
    <citation type="submission" date="2021-02" db="EMBL/GenBank/DDBJ databases">
        <title>Leishmania (Mundinia) enrietti genome sequencing and assembly.</title>
        <authorList>
            <person name="Almutairi H."/>
            <person name="Gatherer D."/>
        </authorList>
    </citation>
    <scope>NUCLEOTIDE SEQUENCE [LARGE SCALE GENOMIC DNA]</scope>
    <source>
        <strain evidence="3">CUR178</strain>
    </source>
</reference>
<evidence type="ECO:0000256" key="1">
    <source>
        <dbReference type="SAM" id="Coils"/>
    </source>
</evidence>
<evidence type="ECO:0000256" key="2">
    <source>
        <dbReference type="SAM" id="MobiDB-lite"/>
    </source>
</evidence>
<evidence type="ECO:0008006" key="5">
    <source>
        <dbReference type="Google" id="ProtNLM"/>
    </source>
</evidence>
<keyword evidence="1" id="KW-0175">Coiled coil</keyword>
<organism evidence="3 4">
    <name type="scientific">Leishmania enriettii</name>
    <dbReference type="NCBI Taxonomy" id="5663"/>
    <lineage>
        <taxon>Eukaryota</taxon>
        <taxon>Discoba</taxon>
        <taxon>Euglenozoa</taxon>
        <taxon>Kinetoplastea</taxon>
        <taxon>Metakinetoplastina</taxon>
        <taxon>Trypanosomatida</taxon>
        <taxon>Trypanosomatidae</taxon>
        <taxon>Leishmaniinae</taxon>
        <taxon>Leishmania</taxon>
    </lineage>
</organism>
<feature type="region of interest" description="Disordered" evidence="2">
    <location>
        <begin position="1"/>
        <end position="63"/>
    </location>
</feature>
<keyword evidence="4" id="KW-1185">Reference proteome</keyword>
<evidence type="ECO:0000313" key="3">
    <source>
        <dbReference type="EMBL" id="KAG5465925.1"/>
    </source>
</evidence>
<name>A0A836GW67_LEIEN</name>
<dbReference type="EMBL" id="JAFHKP010000036">
    <property type="protein sequence ID" value="KAG5465925.1"/>
    <property type="molecule type" value="Genomic_DNA"/>
</dbReference>
<feature type="compositionally biased region" description="Low complexity" evidence="2">
    <location>
        <begin position="147"/>
        <end position="160"/>
    </location>
</feature>
<dbReference type="Proteomes" id="UP000674179">
    <property type="component" value="Chromosome 36"/>
</dbReference>
<evidence type="ECO:0000313" key="4">
    <source>
        <dbReference type="Proteomes" id="UP000674179"/>
    </source>
</evidence>
<dbReference type="OrthoDB" id="266711at2759"/>
<sequence>MSAPVAGRRKGLNHASVSSAGASHPATREASVPSWLDDVGDSTTPPAPPVVVHAPPGSREAHSPISAAPFRVAAGTPTGRESPAIAVAVAPVAEEDPLDFLNESDAASSPTSPQRLGAACRSAQEKRLAANDVGSHGNAVASRGSIALPPSTSSAPLPASLREDGDHTPAAAPALSVAGAVSLDTTTAANVDAVTSYLVGEAGEQTRKSLLRQQLLEIDRQLDDAAQCIDSLQQGRHPLAVEVSKVESTLMSLRSEEATIRHQRTEEEAERQRAANLHAGSCVGVGSMEEEVREYRHQCVQHHQRQLDDLAQAVQAQQTRNSTLRAELEAAVARNTKDDLEASVFESLLLRVRDGAHHIKRHLALQCSRTVLECARECLAAARQQRAEVFANDISARERTLAAHRARRETEASAFQDMCHRTFQERADAAFGRIKVAFDTVHRRHDTESRERIAAFQCRLASMTQQSREMLEQQLRQRLEQECTIAITQKNALEKEWAMRQEDLRAQIRAFRLRAERELCALHDSRAMPRTPVGFPSQMPTSTARAHEELLSDADRVRVRMQQLALSLRMKQEQPAFSPHAQMASRAADRHSAGAAYAFSHSPTSSSVAVEQMSEGWQRSLLSLQHSREALRRSISDIKEVSHGWAAQLQQRRTQVTQQREDVRVVHAEWEQTIRRQLSRCLTAASSEVPAHAGLTTGSLENLNRRVGEILRKQQSLRLTRAAFTAELSTSLQSFGDYRVETEGLLAGVFQQLDLLRERSVQAEVEHLTFQALQAQVDVLEQHVTAEANRLALRKRCLAAIAKNLPAGSSLSHTSPRSIDLLLLPPRREGGSTQVTQIFEDANSTTSIRDPAYPASAAALVSDADREVERARERAALRRAEAKNSQPFLTHKNASSVTASSLVTRTSGLVSCGGHDWPKEAGRSTTAGIKLTAGPAKSGVNLSGSRSPSPIVQALEKKGDWVDDGRDSSVWGASCGFIACAAHHTNDALDVRADEAEDKGADSSTGVVPLGDVDENALHPLSANTGR</sequence>
<dbReference type="KEGG" id="lenr:94167931"/>